<dbReference type="PROSITE" id="PS51257">
    <property type="entry name" value="PROKAR_LIPOPROTEIN"/>
    <property type="match status" value="1"/>
</dbReference>
<keyword evidence="3" id="KW-1185">Reference proteome</keyword>
<accession>A0A0A3IS85</accession>
<dbReference type="eggNOG" id="ENOG5033CMN">
    <property type="taxonomic scope" value="Bacteria"/>
</dbReference>
<evidence type="ECO:0000313" key="2">
    <source>
        <dbReference type="EMBL" id="KGR77697.1"/>
    </source>
</evidence>
<organism evidence="2 3">
    <name type="scientific">Ureibacillus manganicus DSM 26584</name>
    <dbReference type="NCBI Taxonomy" id="1384049"/>
    <lineage>
        <taxon>Bacteria</taxon>
        <taxon>Bacillati</taxon>
        <taxon>Bacillota</taxon>
        <taxon>Bacilli</taxon>
        <taxon>Bacillales</taxon>
        <taxon>Caryophanaceae</taxon>
        <taxon>Ureibacillus</taxon>
    </lineage>
</organism>
<evidence type="ECO:0008006" key="4">
    <source>
        <dbReference type="Google" id="ProtNLM"/>
    </source>
</evidence>
<dbReference type="RefSeq" id="WP_036187658.1">
    <property type="nucleotide sequence ID" value="NZ_AVDA01000016.1"/>
</dbReference>
<evidence type="ECO:0000313" key="3">
    <source>
        <dbReference type="Proteomes" id="UP000030416"/>
    </source>
</evidence>
<protein>
    <recommendedName>
        <fullName evidence="4">Lipoprotein</fullName>
    </recommendedName>
</protein>
<dbReference type="Proteomes" id="UP000030416">
    <property type="component" value="Unassembled WGS sequence"/>
</dbReference>
<proteinExistence type="predicted"/>
<dbReference type="AlphaFoldDB" id="A0A0A3IS85"/>
<comment type="caution">
    <text evidence="2">The sequence shown here is derived from an EMBL/GenBank/DDBJ whole genome shotgun (WGS) entry which is preliminary data.</text>
</comment>
<keyword evidence="1" id="KW-0732">Signal</keyword>
<feature type="chain" id="PRO_5038573217" description="Lipoprotein" evidence="1">
    <location>
        <begin position="22"/>
        <end position="134"/>
    </location>
</feature>
<reference evidence="2 3" key="1">
    <citation type="submission" date="2014-02" db="EMBL/GenBank/DDBJ databases">
        <title>Draft genome sequence of Lysinibacillus manganicus DSM 26584T.</title>
        <authorList>
            <person name="Zhang F."/>
            <person name="Wang G."/>
            <person name="Zhang L."/>
        </authorList>
    </citation>
    <scope>NUCLEOTIDE SEQUENCE [LARGE SCALE GENOMIC DNA]</scope>
    <source>
        <strain evidence="2 3">DSM 26584</strain>
    </source>
</reference>
<sequence length="134" mass="14850">MKIKFLSLILLSLFIIAGCSAKSAEQHGEGISVEMGASLNIKHLTLTAYVNGGKEVFSENVINADNSAFEKGEVIWFDVAPFENELTIKLQLSYSENLNAAQSKMTNKLDISNANKWVNVKFNEDYTIELIGME</sequence>
<evidence type="ECO:0000256" key="1">
    <source>
        <dbReference type="SAM" id="SignalP"/>
    </source>
</evidence>
<gene>
    <name evidence="2" type="ORF">CD29_13670</name>
</gene>
<name>A0A0A3IS85_9BACL</name>
<dbReference type="OrthoDB" id="2973077at2"/>
<dbReference type="EMBL" id="JPVN01000016">
    <property type="protein sequence ID" value="KGR77697.1"/>
    <property type="molecule type" value="Genomic_DNA"/>
</dbReference>
<feature type="signal peptide" evidence="1">
    <location>
        <begin position="1"/>
        <end position="21"/>
    </location>
</feature>